<dbReference type="GO" id="GO:0003677">
    <property type="term" value="F:DNA binding"/>
    <property type="evidence" value="ECO:0007669"/>
    <property type="project" value="InterPro"/>
</dbReference>
<accession>A0A934HQB5</accession>
<dbReference type="Gene3D" id="1.10.260.40">
    <property type="entry name" value="lambda repressor-like DNA-binding domains"/>
    <property type="match status" value="1"/>
</dbReference>
<dbReference type="Pfam" id="PF01381">
    <property type="entry name" value="HTH_3"/>
    <property type="match status" value="1"/>
</dbReference>
<sequence>MTREEFVEKVDSKLKLIRNEKSYTQDRMAEIIGISKKTLVQIEKERGTLGWSGAVVVCSLFKDSEVLQMTLGEDLEDIMISLAFGKSEGNRMKTMGGKVWWRDVEAQDSYKLQQNIISSHYRIIDNENRRICSSFDKEYMCRRINELNQLEK</sequence>
<dbReference type="AlphaFoldDB" id="A0A934HQB5"/>
<proteinExistence type="predicted"/>
<organism evidence="2 3">
    <name type="scientific">Clostridium aciditolerans</name>
    <dbReference type="NCBI Taxonomy" id="339861"/>
    <lineage>
        <taxon>Bacteria</taxon>
        <taxon>Bacillati</taxon>
        <taxon>Bacillota</taxon>
        <taxon>Clostridia</taxon>
        <taxon>Eubacteriales</taxon>
        <taxon>Clostridiaceae</taxon>
        <taxon>Clostridium</taxon>
    </lineage>
</organism>
<evidence type="ECO:0000259" key="1">
    <source>
        <dbReference type="PROSITE" id="PS50943"/>
    </source>
</evidence>
<dbReference type="CDD" id="cd00093">
    <property type="entry name" value="HTH_XRE"/>
    <property type="match status" value="1"/>
</dbReference>
<dbReference type="RefSeq" id="WP_211141879.1">
    <property type="nucleotide sequence ID" value="NZ_JAEEGB010000006.1"/>
</dbReference>
<dbReference type="PROSITE" id="PS50943">
    <property type="entry name" value="HTH_CROC1"/>
    <property type="match status" value="1"/>
</dbReference>
<dbReference type="EMBL" id="JAEEGB010000006">
    <property type="protein sequence ID" value="MBI6872375.1"/>
    <property type="molecule type" value="Genomic_DNA"/>
</dbReference>
<dbReference type="Proteomes" id="UP000622687">
    <property type="component" value="Unassembled WGS sequence"/>
</dbReference>
<keyword evidence="3" id="KW-1185">Reference proteome</keyword>
<comment type="caution">
    <text evidence="2">The sequence shown here is derived from an EMBL/GenBank/DDBJ whole genome shotgun (WGS) entry which is preliminary data.</text>
</comment>
<dbReference type="InterPro" id="IPR001387">
    <property type="entry name" value="Cro/C1-type_HTH"/>
</dbReference>
<protein>
    <submittedName>
        <fullName evidence="2">Transcriptional regulator</fullName>
    </submittedName>
</protein>
<dbReference type="SUPFAM" id="SSF47413">
    <property type="entry name" value="lambda repressor-like DNA-binding domains"/>
    <property type="match status" value="1"/>
</dbReference>
<dbReference type="InterPro" id="IPR010982">
    <property type="entry name" value="Lambda_DNA-bd_dom_sf"/>
</dbReference>
<name>A0A934HQB5_9CLOT</name>
<evidence type="ECO:0000313" key="2">
    <source>
        <dbReference type="EMBL" id="MBI6872375.1"/>
    </source>
</evidence>
<reference evidence="2" key="1">
    <citation type="submission" date="2020-12" db="EMBL/GenBank/DDBJ databases">
        <title>Clostridium thailandense sp. nov., a novel acetogenic bacterium isolated from peat land soil in Thailand.</title>
        <authorList>
            <person name="Chaikitkaew S."/>
            <person name="Birkeland N.K."/>
        </authorList>
    </citation>
    <scope>NUCLEOTIDE SEQUENCE</scope>
    <source>
        <strain evidence="2">DSM 17425</strain>
    </source>
</reference>
<feature type="domain" description="HTH cro/C1-type" evidence="1">
    <location>
        <begin position="14"/>
        <end position="46"/>
    </location>
</feature>
<gene>
    <name evidence="2" type="ORF">I6U51_06590</name>
</gene>
<evidence type="ECO:0000313" key="3">
    <source>
        <dbReference type="Proteomes" id="UP000622687"/>
    </source>
</evidence>